<keyword evidence="1" id="KW-0812">Transmembrane</keyword>
<evidence type="ECO:0000256" key="1">
    <source>
        <dbReference type="SAM" id="Phobius"/>
    </source>
</evidence>
<proteinExistence type="predicted"/>
<dbReference type="STRING" id="1479485.DA73_0239755"/>
<dbReference type="AlphaFoldDB" id="A0A0C1R4L1"/>
<name>A0A0C1R4L1_9CYAN</name>
<organism evidence="4">
    <name type="scientific">Tolypothrix bouteillei VB521301</name>
    <dbReference type="NCBI Taxonomy" id="1479485"/>
    <lineage>
        <taxon>Bacteria</taxon>
        <taxon>Bacillati</taxon>
        <taxon>Cyanobacteriota</taxon>
        <taxon>Cyanophyceae</taxon>
        <taxon>Nostocales</taxon>
        <taxon>Tolypothrichaceae</taxon>
        <taxon>Tolypothrix</taxon>
    </lineage>
</organism>
<keyword evidence="1" id="KW-0472">Membrane</keyword>
<evidence type="ECO:0000313" key="4">
    <source>
        <dbReference type="EMBL" id="KIE07270.1"/>
    </source>
</evidence>
<dbReference type="EMBL" id="JHEG04000001">
    <property type="protein sequence ID" value="KAF3889287.1"/>
    <property type="molecule type" value="Genomic_DNA"/>
</dbReference>
<dbReference type="RefSeq" id="WP_038072902.1">
    <property type="nucleotide sequence ID" value="NZ_JHEG04000001.1"/>
</dbReference>
<dbReference type="OrthoDB" id="4289693at2"/>
<accession>A0A0C1R4L1</accession>
<keyword evidence="5" id="KW-1185">Reference proteome</keyword>
<sequence length="153" mass="16739">MDEDVKFFRMFGSIFAGIGSIFAVTGIIIGISTRSFVASSVLTQGKIIALVERLSTDSDGDSSFVYYPVVRFTTNAGEPTVFEANAGSNPPAFTLGQQVEVLYSPQNPKEARIDSWLELWLFPTIFTSIGLIFVLIGGIVLIKSFPRLMSFKP</sequence>
<reference evidence="4" key="1">
    <citation type="journal article" date="2015" name="Genome Announc.">
        <title>Draft Genome Sequence of Tolypothrix boutellei Strain VB521301.</title>
        <authorList>
            <person name="Chandrababunaidu M.M."/>
            <person name="Singh D."/>
            <person name="Sen D."/>
            <person name="Bhan S."/>
            <person name="Das S."/>
            <person name="Gupta A."/>
            <person name="Adhikary S.P."/>
            <person name="Tripathy S."/>
        </authorList>
    </citation>
    <scope>NUCLEOTIDE SEQUENCE</scope>
    <source>
        <strain evidence="4">VB521301</strain>
    </source>
</reference>
<feature type="transmembrane region" description="Helical" evidence="1">
    <location>
        <begin position="7"/>
        <end position="31"/>
    </location>
</feature>
<keyword evidence="1" id="KW-1133">Transmembrane helix</keyword>
<evidence type="ECO:0000313" key="3">
    <source>
        <dbReference type="EMBL" id="KAF3889287.1"/>
    </source>
</evidence>
<evidence type="ECO:0000313" key="5">
    <source>
        <dbReference type="Proteomes" id="UP000029738"/>
    </source>
</evidence>
<feature type="transmembrane region" description="Helical" evidence="1">
    <location>
        <begin position="120"/>
        <end position="142"/>
    </location>
</feature>
<reference evidence="3" key="2">
    <citation type="submission" date="2019-11" db="EMBL/GenBank/DDBJ databases">
        <title>Improved Assembly of Tolypothrix boutellei genome.</title>
        <authorList>
            <person name="Sarangi A.N."/>
            <person name="Mukherjee M."/>
            <person name="Ghosh S."/>
            <person name="Singh D."/>
            <person name="Das A."/>
            <person name="Kant S."/>
            <person name="Prusty A."/>
            <person name="Tripathy S."/>
        </authorList>
    </citation>
    <scope>NUCLEOTIDE SEQUENCE</scope>
    <source>
        <strain evidence="3">VB521301</strain>
    </source>
</reference>
<comment type="caution">
    <text evidence="4">The sequence shown here is derived from an EMBL/GenBank/DDBJ whole genome shotgun (WGS) entry which is preliminary data.</text>
</comment>
<feature type="domain" description="DUF3592" evidence="2">
    <location>
        <begin position="43"/>
        <end position="116"/>
    </location>
</feature>
<dbReference type="InterPro" id="IPR021994">
    <property type="entry name" value="DUF3592"/>
</dbReference>
<protein>
    <submittedName>
        <fullName evidence="3">DUF3592 domain-containing protein</fullName>
    </submittedName>
</protein>
<dbReference type="Proteomes" id="UP000029738">
    <property type="component" value="Unassembled WGS sequence"/>
</dbReference>
<evidence type="ECO:0000259" key="2">
    <source>
        <dbReference type="Pfam" id="PF12158"/>
    </source>
</evidence>
<dbReference type="EMBL" id="JHEG02000059">
    <property type="protein sequence ID" value="KIE07270.1"/>
    <property type="molecule type" value="Genomic_DNA"/>
</dbReference>
<gene>
    <name evidence="4" type="ORF">DA73_0239755</name>
    <name evidence="3" type="ORF">DA73_0400030250</name>
</gene>
<dbReference type="Pfam" id="PF12158">
    <property type="entry name" value="DUF3592"/>
    <property type="match status" value="1"/>
</dbReference>